<keyword evidence="4" id="KW-0597">Phosphoprotein</keyword>
<evidence type="ECO:0000256" key="1">
    <source>
        <dbReference type="ARBA" id="ARBA00004611"/>
    </source>
</evidence>
<evidence type="ECO:0000256" key="5">
    <source>
        <dbReference type="ARBA" id="ARBA00022846"/>
    </source>
</evidence>
<reference evidence="9 10" key="1">
    <citation type="journal article" date="2021" name="BMC Biol.">
        <title>Horizontally acquired antibacterial genes associated with adaptive radiation of ladybird beetles.</title>
        <authorList>
            <person name="Li H.S."/>
            <person name="Tang X.F."/>
            <person name="Huang Y.H."/>
            <person name="Xu Z.Y."/>
            <person name="Chen M.L."/>
            <person name="Du X.Y."/>
            <person name="Qiu B.Y."/>
            <person name="Chen P.T."/>
            <person name="Zhang W."/>
            <person name="Slipinski A."/>
            <person name="Escalona H.E."/>
            <person name="Waterhouse R.M."/>
            <person name="Zwick A."/>
            <person name="Pang H."/>
        </authorList>
    </citation>
    <scope>NUCLEOTIDE SEQUENCE [LARGE SCALE GENOMIC DNA]</scope>
    <source>
        <strain evidence="9">SYSU2018</strain>
    </source>
</reference>
<evidence type="ECO:0000256" key="4">
    <source>
        <dbReference type="ARBA" id="ARBA00022553"/>
    </source>
</evidence>
<evidence type="ECO:0000256" key="2">
    <source>
        <dbReference type="ARBA" id="ARBA00006737"/>
    </source>
</evidence>
<dbReference type="Proteomes" id="UP001516400">
    <property type="component" value="Unassembled WGS sequence"/>
</dbReference>
<proteinExistence type="inferred from homology"/>
<dbReference type="AlphaFoldDB" id="A0ABD2MMA4"/>
<evidence type="ECO:0000313" key="9">
    <source>
        <dbReference type="EMBL" id="KAL3267206.1"/>
    </source>
</evidence>
<keyword evidence="6" id="KW-0969">Cilium</keyword>
<dbReference type="EMBL" id="JABFTP020000001">
    <property type="protein sequence ID" value="KAL3267206.1"/>
    <property type="molecule type" value="Genomic_DNA"/>
</dbReference>
<name>A0ABD2MMA4_9CUCU</name>
<keyword evidence="7" id="KW-0206">Cytoskeleton</keyword>
<comment type="caution">
    <text evidence="9">The sequence shown here is derived from an EMBL/GenBank/DDBJ whole genome shotgun (WGS) entry which is preliminary data.</text>
</comment>
<gene>
    <name evidence="9" type="ORF">HHI36_011342</name>
</gene>
<evidence type="ECO:0000313" key="10">
    <source>
        <dbReference type="Proteomes" id="UP001516400"/>
    </source>
</evidence>
<evidence type="ECO:0008006" key="11">
    <source>
        <dbReference type="Google" id="ProtNLM"/>
    </source>
</evidence>
<protein>
    <recommendedName>
        <fullName evidence="11">Radial spoke head protein 3 homolog</fullName>
    </recommendedName>
</protein>
<evidence type="ECO:0000256" key="7">
    <source>
        <dbReference type="ARBA" id="ARBA00023212"/>
    </source>
</evidence>
<evidence type="ECO:0000256" key="3">
    <source>
        <dbReference type="ARBA" id="ARBA00022490"/>
    </source>
</evidence>
<comment type="similarity">
    <text evidence="2">Belongs to the flagellar radial spoke RSP3 family.</text>
</comment>
<evidence type="ECO:0000256" key="8">
    <source>
        <dbReference type="ARBA" id="ARBA00023273"/>
    </source>
</evidence>
<organism evidence="9 10">
    <name type="scientific">Cryptolaemus montrouzieri</name>
    <dbReference type="NCBI Taxonomy" id="559131"/>
    <lineage>
        <taxon>Eukaryota</taxon>
        <taxon>Metazoa</taxon>
        <taxon>Ecdysozoa</taxon>
        <taxon>Arthropoda</taxon>
        <taxon>Hexapoda</taxon>
        <taxon>Insecta</taxon>
        <taxon>Pterygota</taxon>
        <taxon>Neoptera</taxon>
        <taxon>Endopterygota</taxon>
        <taxon>Coleoptera</taxon>
        <taxon>Polyphaga</taxon>
        <taxon>Cucujiformia</taxon>
        <taxon>Coccinelloidea</taxon>
        <taxon>Coccinellidae</taxon>
        <taxon>Scymninae</taxon>
        <taxon>Scymnini</taxon>
        <taxon>Cryptolaemus</taxon>
    </lineage>
</organism>
<dbReference type="PANTHER" id="PTHR21648:SF0">
    <property type="entry name" value="RADIAL SPOKE HEAD PROTEIN 3 HOMOLOG"/>
    <property type="match status" value="1"/>
</dbReference>
<keyword evidence="3" id="KW-0963">Cytoplasm</keyword>
<dbReference type="InterPro" id="IPR009290">
    <property type="entry name" value="Radial_spoke_3"/>
</dbReference>
<keyword evidence="8" id="KW-0966">Cell projection</keyword>
<sequence>MDISTRQLSIRKPKAGRKTIIAFTHEEQEVERHEPTTVYTFASSPRALYSNRKLISGQDVPMPYANLMFERRVVRGSNFAQPQLPHLGDGESAAARAAVARRRAIARKKARTQTVRAAELRLGSPPAIKGRKHEPVQTDQYLEEIFVTPPVTEMCTQTELFLERPVSPFYVPAKTGMDAETQIYPGDLFDFDMEVQPILEVLVGKTIEQALIEVLEEEELASLKEQQRRFLEIRAAEACEAQRLIEKERRLQREKERRIKDYEEGITIQKEMEERIAASVLMQGYLADLLPSVLEGLESEGVLLDNIKQDIDNSFIPWLMKEVTTELEDIVSSRDILSDIVRDILENKAEIYNAIYSMFALEEPCDEAPQNDDYDSEQLRKLIYDENTVNIPPQRVVQMDVDEDKNEK</sequence>
<dbReference type="PANTHER" id="PTHR21648">
    <property type="entry name" value="FLAGELLAR RADIAL SPOKE PROTEIN 3"/>
    <property type="match status" value="1"/>
</dbReference>
<keyword evidence="10" id="KW-1185">Reference proteome</keyword>
<comment type="subcellular location">
    <subcellularLocation>
        <location evidence="1">Cytoplasm</location>
        <location evidence="1">Cytoskeleton</location>
        <location evidence="1">Flagellum axoneme</location>
    </subcellularLocation>
</comment>
<dbReference type="Pfam" id="PF06098">
    <property type="entry name" value="Radial_spoke_3"/>
    <property type="match status" value="1"/>
</dbReference>
<keyword evidence="5" id="KW-0282">Flagellum</keyword>
<evidence type="ECO:0000256" key="6">
    <source>
        <dbReference type="ARBA" id="ARBA00023069"/>
    </source>
</evidence>
<accession>A0ABD2MMA4</accession>